<reference evidence="8 9" key="1">
    <citation type="submission" date="2022-06" db="EMBL/GenBank/DDBJ databases">
        <title>Sequencing the genomes of 1000 actinobacteria strains.</title>
        <authorList>
            <person name="Klenk H.-P."/>
        </authorList>
    </citation>
    <scope>NUCLEOTIDE SEQUENCE [LARGE SCALE GENOMIC DNA]</scope>
    <source>
        <strain evidence="8 9">DSM 41656</strain>
    </source>
</reference>
<name>A0ABT1J937_9ACTN</name>
<comment type="subcellular location">
    <subcellularLocation>
        <location evidence="1">Cell membrane</location>
        <topology evidence="1">Multi-pass membrane protein</topology>
    </subcellularLocation>
</comment>
<evidence type="ECO:0000256" key="5">
    <source>
        <dbReference type="ARBA" id="ARBA00023136"/>
    </source>
</evidence>
<comment type="caution">
    <text evidence="8">The sequence shown here is derived from an EMBL/GenBank/DDBJ whole genome shotgun (WGS) entry which is preliminary data.</text>
</comment>
<dbReference type="EMBL" id="JAMZDX010000008">
    <property type="protein sequence ID" value="MCP2313959.1"/>
    <property type="molecule type" value="Genomic_DNA"/>
</dbReference>
<keyword evidence="9" id="KW-1185">Reference proteome</keyword>
<accession>A0ABT1J937</accession>
<keyword evidence="3 6" id="KW-0812">Transmembrane</keyword>
<keyword evidence="4 6" id="KW-1133">Transmembrane helix</keyword>
<proteinExistence type="predicted"/>
<dbReference type="RefSeq" id="WP_308199724.1">
    <property type="nucleotide sequence ID" value="NZ_BAAAUB010000040.1"/>
</dbReference>
<dbReference type="Proteomes" id="UP001206483">
    <property type="component" value="Unassembled WGS sequence"/>
</dbReference>
<feature type="transmembrane region" description="Helical" evidence="6">
    <location>
        <begin position="278"/>
        <end position="297"/>
    </location>
</feature>
<evidence type="ECO:0000256" key="4">
    <source>
        <dbReference type="ARBA" id="ARBA00022989"/>
    </source>
</evidence>
<keyword evidence="2" id="KW-1003">Cell membrane</keyword>
<evidence type="ECO:0000313" key="8">
    <source>
        <dbReference type="EMBL" id="MCP2313959.1"/>
    </source>
</evidence>
<dbReference type="PANTHER" id="PTHR35007:SF1">
    <property type="entry name" value="PILUS ASSEMBLY PROTEIN"/>
    <property type="match status" value="1"/>
</dbReference>
<dbReference type="Pfam" id="PF00482">
    <property type="entry name" value="T2SSF"/>
    <property type="match status" value="1"/>
</dbReference>
<feature type="domain" description="Type II secretion system protein GspF" evidence="7">
    <location>
        <begin position="173"/>
        <end position="295"/>
    </location>
</feature>
<dbReference type="InterPro" id="IPR018076">
    <property type="entry name" value="T2SS_GspF_dom"/>
</dbReference>
<protein>
    <recommendedName>
        <fullName evidence="7">Type II secretion system protein GspF domain-containing protein</fullName>
    </recommendedName>
</protein>
<evidence type="ECO:0000256" key="2">
    <source>
        <dbReference type="ARBA" id="ARBA00022475"/>
    </source>
</evidence>
<evidence type="ECO:0000259" key="7">
    <source>
        <dbReference type="Pfam" id="PF00482"/>
    </source>
</evidence>
<gene>
    <name evidence="8" type="ORF">FHR36_007158</name>
</gene>
<evidence type="ECO:0000313" key="9">
    <source>
        <dbReference type="Proteomes" id="UP001206483"/>
    </source>
</evidence>
<evidence type="ECO:0000256" key="6">
    <source>
        <dbReference type="SAM" id="Phobius"/>
    </source>
</evidence>
<dbReference type="PANTHER" id="PTHR35007">
    <property type="entry name" value="INTEGRAL MEMBRANE PROTEIN-RELATED"/>
    <property type="match status" value="1"/>
</dbReference>
<keyword evidence="5 6" id="KW-0472">Membrane</keyword>
<evidence type="ECO:0000256" key="1">
    <source>
        <dbReference type="ARBA" id="ARBA00004651"/>
    </source>
</evidence>
<organism evidence="8 9">
    <name type="scientific">Kitasatospora paracochleata</name>
    <dbReference type="NCBI Taxonomy" id="58354"/>
    <lineage>
        <taxon>Bacteria</taxon>
        <taxon>Bacillati</taxon>
        <taxon>Actinomycetota</taxon>
        <taxon>Actinomycetes</taxon>
        <taxon>Kitasatosporales</taxon>
        <taxon>Streptomycetaceae</taxon>
        <taxon>Kitasatospora</taxon>
    </lineage>
</organism>
<evidence type="ECO:0000256" key="3">
    <source>
        <dbReference type="ARBA" id="ARBA00022692"/>
    </source>
</evidence>
<sequence>MIATMAAGGAFGLGLFLLVRALLPGRVSPAAAVARVDALRAGGAPAVSAPVTAVGAQEKIIGRIGPKIAAFYAKQGWTLHSQRANLALLEKPLDVFLAQKVVFAAAGLLVGPPISLVLWMGGVTDSALTPVWLTLVSIVGCFFLPDMEVATEATKVRAEYQRAVSVYMSLVHLNLAGGSGLPEAMKAAAESSNSAPMVRIRRALDEARLQGIPQWQAPGRLGEEVGLTDLIDLTSTLSLVAEDGAKVRQSLKARAETLRRRDIARMETAAGANGQSMLVAQMLLVAGFLVFLGYPAMQHLASF</sequence>